<feature type="region of interest" description="Disordered" evidence="6">
    <location>
        <begin position="92"/>
        <end position="144"/>
    </location>
</feature>
<dbReference type="PROSITE" id="PS00804">
    <property type="entry name" value="CALRETICULIN_2"/>
    <property type="match status" value="1"/>
</dbReference>
<name>A0A7S3UPJ7_OXYMA</name>
<feature type="compositionally biased region" description="Basic and acidic residues" evidence="6">
    <location>
        <begin position="92"/>
        <end position="104"/>
    </location>
</feature>
<evidence type="ECO:0000256" key="1">
    <source>
        <dbReference type="ARBA" id="ARBA00004240"/>
    </source>
</evidence>
<reference evidence="7" key="1">
    <citation type="submission" date="2021-01" db="EMBL/GenBank/DDBJ databases">
        <authorList>
            <person name="Corre E."/>
            <person name="Pelletier E."/>
            <person name="Niang G."/>
            <person name="Scheremetjew M."/>
            <person name="Finn R."/>
            <person name="Kale V."/>
            <person name="Holt S."/>
            <person name="Cochrane G."/>
            <person name="Meng A."/>
            <person name="Brown T."/>
            <person name="Cohen L."/>
        </authorList>
    </citation>
    <scope>NUCLEOTIDE SEQUENCE</scope>
    <source>
        <strain evidence="7">CCMP1795</strain>
    </source>
</reference>
<dbReference type="InterPro" id="IPR013320">
    <property type="entry name" value="ConA-like_dom_sf"/>
</dbReference>
<dbReference type="GO" id="GO:0051082">
    <property type="term" value="F:unfolded protein binding"/>
    <property type="evidence" value="ECO:0007669"/>
    <property type="project" value="InterPro"/>
</dbReference>
<dbReference type="GO" id="GO:0005789">
    <property type="term" value="C:endoplasmic reticulum membrane"/>
    <property type="evidence" value="ECO:0007669"/>
    <property type="project" value="TreeGrafter"/>
</dbReference>
<dbReference type="GO" id="GO:0036503">
    <property type="term" value="P:ERAD pathway"/>
    <property type="evidence" value="ECO:0007669"/>
    <property type="project" value="TreeGrafter"/>
</dbReference>
<gene>
    <name evidence="7" type="ORF">OMAR00292_LOCUS6297</name>
</gene>
<dbReference type="AlphaFoldDB" id="A0A7S3UPJ7"/>
<evidence type="ECO:0008006" key="8">
    <source>
        <dbReference type="Google" id="ProtNLM"/>
    </source>
</evidence>
<sequence length="144" mass="16756">MKHEQDIECGGGYIKIGPQPDDQKKFGDPTPYYIMFGPDQCGYSAKRTHLIFSYKGKNLLRKTDLPWEADKFSHLFRLVVQPDNTYEVFLDGESKGKGNLKDDWDFLPPKKINDPNEKKPDDWVDEKKIDDPEDKKPDDWVCCL</sequence>
<dbReference type="InterPro" id="IPR001580">
    <property type="entry name" value="Calret/calnex"/>
</dbReference>
<evidence type="ECO:0000256" key="6">
    <source>
        <dbReference type="SAM" id="MobiDB-lite"/>
    </source>
</evidence>
<evidence type="ECO:0000256" key="3">
    <source>
        <dbReference type="ARBA" id="ARBA00022824"/>
    </source>
</evidence>
<dbReference type="PANTHER" id="PTHR11073">
    <property type="entry name" value="CALRETICULIN AND CALNEXIN"/>
    <property type="match status" value="1"/>
</dbReference>
<feature type="compositionally biased region" description="Basic and acidic residues" evidence="6">
    <location>
        <begin position="111"/>
        <end position="144"/>
    </location>
</feature>
<comment type="subcellular location">
    <subcellularLocation>
        <location evidence="1">Endoplasmic reticulum</location>
    </subcellularLocation>
</comment>
<accession>A0A7S3UPJ7</accession>
<evidence type="ECO:0000256" key="4">
    <source>
        <dbReference type="PIRSR" id="PIRSR601580-3"/>
    </source>
</evidence>
<keyword evidence="5" id="KW-0143">Chaperone</keyword>
<keyword evidence="3 5" id="KW-0256">Endoplasmic reticulum</keyword>
<dbReference type="SUPFAM" id="SSF49899">
    <property type="entry name" value="Concanavalin A-like lectins/glucanases"/>
    <property type="match status" value="1"/>
</dbReference>
<dbReference type="EMBL" id="HBIT01011969">
    <property type="protein sequence ID" value="CAE0621146.1"/>
    <property type="molecule type" value="Transcribed_RNA"/>
</dbReference>
<dbReference type="GO" id="GO:0006457">
    <property type="term" value="P:protein folding"/>
    <property type="evidence" value="ECO:0007669"/>
    <property type="project" value="InterPro"/>
</dbReference>
<proteinExistence type="inferred from homology"/>
<dbReference type="Pfam" id="PF00262">
    <property type="entry name" value="Calreticulin"/>
    <property type="match status" value="1"/>
</dbReference>
<evidence type="ECO:0000256" key="2">
    <source>
        <dbReference type="ARBA" id="ARBA00010983"/>
    </source>
</evidence>
<evidence type="ECO:0000256" key="5">
    <source>
        <dbReference type="RuleBase" id="RU362126"/>
    </source>
</evidence>
<dbReference type="GO" id="GO:0005509">
    <property type="term" value="F:calcium ion binding"/>
    <property type="evidence" value="ECO:0007669"/>
    <property type="project" value="InterPro"/>
</dbReference>
<dbReference type="Gene3D" id="2.60.120.200">
    <property type="match status" value="1"/>
</dbReference>
<dbReference type="InterPro" id="IPR018124">
    <property type="entry name" value="Calret/calnex_CS"/>
</dbReference>
<organism evidence="7">
    <name type="scientific">Oxyrrhis marina</name>
    <name type="common">Dinoflagellate</name>
    <dbReference type="NCBI Taxonomy" id="2969"/>
    <lineage>
        <taxon>Eukaryota</taxon>
        <taxon>Sar</taxon>
        <taxon>Alveolata</taxon>
        <taxon>Dinophyceae</taxon>
        <taxon>Oxyrrhinales</taxon>
        <taxon>Oxyrrhinaceae</taxon>
        <taxon>Oxyrrhis</taxon>
    </lineage>
</organism>
<evidence type="ECO:0000313" key="7">
    <source>
        <dbReference type="EMBL" id="CAE0621146.1"/>
    </source>
</evidence>
<keyword evidence="4" id="KW-1015">Disulfide bond</keyword>
<dbReference type="PRINTS" id="PR00626">
    <property type="entry name" value="CALRETICULIN"/>
</dbReference>
<comment type="similarity">
    <text evidence="2 5">Belongs to the calreticulin family.</text>
</comment>
<feature type="disulfide bond" evidence="4">
    <location>
        <begin position="9"/>
        <end position="41"/>
    </location>
</feature>
<protein>
    <recommendedName>
        <fullName evidence="8">Calreticulin</fullName>
    </recommendedName>
</protein>